<accession>A0ABS7RTM9</accession>
<gene>
    <name evidence="1" type="ORF">ITX56_07545</name>
</gene>
<name>A0ABS7RTM9_9ENTR</name>
<dbReference type="NCBIfam" id="NF045617">
    <property type="entry name" value="mostly_LP"/>
    <property type="match status" value="1"/>
</dbReference>
<dbReference type="Proteomes" id="UP000706580">
    <property type="component" value="Unassembled WGS sequence"/>
</dbReference>
<organism evidence="1 2">
    <name type="scientific">Leclercia barmai</name>
    <dbReference type="NCBI Taxonomy" id="2785629"/>
    <lineage>
        <taxon>Bacteria</taxon>
        <taxon>Pseudomonadati</taxon>
        <taxon>Pseudomonadota</taxon>
        <taxon>Gammaproteobacteria</taxon>
        <taxon>Enterobacterales</taxon>
        <taxon>Enterobacteriaceae</taxon>
        <taxon>Leclercia</taxon>
    </lineage>
</organism>
<comment type="caution">
    <text evidence="1">The sequence shown here is derived from an EMBL/GenBank/DDBJ whole genome shotgun (WGS) entry which is preliminary data.</text>
</comment>
<protein>
    <recommendedName>
        <fullName evidence="3">Lipoprotein</fullName>
    </recommendedName>
</protein>
<evidence type="ECO:0008006" key="3">
    <source>
        <dbReference type="Google" id="ProtNLM"/>
    </source>
</evidence>
<sequence>MKKLLITSLVVLLTGCPGKGKEGAQYGERKAIHIEGNRVCFTLDKNDVLESYSLSPNHDVIDKLLRNYSAQLTYPDTCFHVNLEKAVVYGTRYTVNQKMYYYTFIIDNHGQVIDLGWNAVCPFPGKASEITSAHAEKD</sequence>
<dbReference type="RefSeq" id="WP_197057151.1">
    <property type="nucleotide sequence ID" value="NZ_JADMNK010000002.1"/>
</dbReference>
<keyword evidence="2" id="KW-1185">Reference proteome</keyword>
<evidence type="ECO:0000313" key="2">
    <source>
        <dbReference type="Proteomes" id="UP000706580"/>
    </source>
</evidence>
<dbReference type="InterPro" id="IPR054657">
    <property type="entry name" value="T6SS_periplasmic_put"/>
</dbReference>
<reference evidence="1 2" key="1">
    <citation type="submission" date="2020-11" db="EMBL/GenBank/DDBJ databases">
        <title>Draft Genome of Enterobacter sp. strain EMC7.</title>
        <authorList>
            <person name="Barman P."/>
            <person name="Sinha S."/>
            <person name="Sen S."/>
            <person name="Chakraborty R."/>
        </authorList>
    </citation>
    <scope>NUCLEOTIDE SEQUENCE [LARGE SCALE GENOMIC DNA]</scope>
    <source>
        <strain evidence="1 2">EMC7</strain>
    </source>
</reference>
<proteinExistence type="predicted"/>
<evidence type="ECO:0000313" key="1">
    <source>
        <dbReference type="EMBL" id="MBZ0057672.1"/>
    </source>
</evidence>
<dbReference type="PROSITE" id="PS51257">
    <property type="entry name" value="PROKAR_LIPOPROTEIN"/>
    <property type="match status" value="1"/>
</dbReference>
<dbReference type="EMBL" id="JADMNK010000002">
    <property type="protein sequence ID" value="MBZ0057672.1"/>
    <property type="molecule type" value="Genomic_DNA"/>
</dbReference>